<reference evidence="4" key="1">
    <citation type="journal article" date="2019" name="Int. J. Syst. Evol. Microbiol.">
        <title>The Global Catalogue of Microorganisms (GCM) 10K type strain sequencing project: providing services to taxonomists for standard genome sequencing and annotation.</title>
        <authorList>
            <consortium name="The Broad Institute Genomics Platform"/>
            <consortium name="The Broad Institute Genome Sequencing Center for Infectious Disease"/>
            <person name="Wu L."/>
            <person name="Ma J."/>
        </authorList>
    </citation>
    <scope>NUCLEOTIDE SEQUENCE [LARGE SCALE GENOMIC DNA]</scope>
    <source>
        <strain evidence="4">JCM 17983</strain>
    </source>
</reference>
<accession>A0ABP9DVH2</accession>
<comment type="caution">
    <text evidence="3">The sequence shown here is derived from an EMBL/GenBank/DDBJ whole genome shotgun (WGS) entry which is preliminary data.</text>
</comment>
<keyword evidence="2" id="KW-0472">Membrane</keyword>
<feature type="compositionally biased region" description="Basic and acidic residues" evidence="1">
    <location>
        <begin position="1"/>
        <end position="12"/>
    </location>
</feature>
<organism evidence="3 4">
    <name type="scientific">Actinomycetospora straminea</name>
    <dbReference type="NCBI Taxonomy" id="663607"/>
    <lineage>
        <taxon>Bacteria</taxon>
        <taxon>Bacillati</taxon>
        <taxon>Actinomycetota</taxon>
        <taxon>Actinomycetes</taxon>
        <taxon>Pseudonocardiales</taxon>
        <taxon>Pseudonocardiaceae</taxon>
        <taxon>Actinomycetospora</taxon>
    </lineage>
</organism>
<gene>
    <name evidence="3" type="ORF">GCM10023203_01040</name>
</gene>
<evidence type="ECO:0000256" key="2">
    <source>
        <dbReference type="SAM" id="Phobius"/>
    </source>
</evidence>
<keyword evidence="2" id="KW-1133">Transmembrane helix</keyword>
<dbReference type="Proteomes" id="UP001500457">
    <property type="component" value="Unassembled WGS sequence"/>
</dbReference>
<proteinExistence type="predicted"/>
<feature type="compositionally biased region" description="Low complexity" evidence="1">
    <location>
        <begin position="14"/>
        <end position="27"/>
    </location>
</feature>
<protein>
    <submittedName>
        <fullName evidence="3">Uncharacterized protein</fullName>
    </submittedName>
</protein>
<sequence>MLPQHERDRGGRVADATPTTPDATPTHAARRSDSRRRRVSVTTDLGTPRARSFTVRSPRPVRVEHVPYLWSVVAVVAALVGMGLVVAALLGPVKRFGLVAGVAKEQIGRDVGLINARVAALKVRLAERRA</sequence>
<name>A0ABP9DVH2_9PSEU</name>
<keyword evidence="4" id="KW-1185">Reference proteome</keyword>
<evidence type="ECO:0000256" key="1">
    <source>
        <dbReference type="SAM" id="MobiDB-lite"/>
    </source>
</evidence>
<dbReference type="EMBL" id="BAABHQ010000001">
    <property type="protein sequence ID" value="GAA4858121.1"/>
    <property type="molecule type" value="Genomic_DNA"/>
</dbReference>
<feature type="region of interest" description="Disordered" evidence="1">
    <location>
        <begin position="1"/>
        <end position="45"/>
    </location>
</feature>
<evidence type="ECO:0000313" key="4">
    <source>
        <dbReference type="Proteomes" id="UP001500457"/>
    </source>
</evidence>
<feature type="transmembrane region" description="Helical" evidence="2">
    <location>
        <begin position="68"/>
        <end position="90"/>
    </location>
</feature>
<keyword evidence="2" id="KW-0812">Transmembrane</keyword>
<evidence type="ECO:0000313" key="3">
    <source>
        <dbReference type="EMBL" id="GAA4858121.1"/>
    </source>
</evidence>